<keyword evidence="9 13" id="KW-1133">Transmembrane helix</keyword>
<dbReference type="AlphaFoldDB" id="C1DTU3"/>
<evidence type="ECO:0000256" key="14">
    <source>
        <dbReference type="RuleBase" id="RU000483"/>
    </source>
</evidence>
<proteinExistence type="inferred from homology"/>
<evidence type="ECO:0000256" key="1">
    <source>
        <dbReference type="ARBA" id="ARBA00004141"/>
    </source>
</evidence>
<dbReference type="STRING" id="204536.SULAZ_0540"/>
<dbReference type="GO" id="GO:0046933">
    <property type="term" value="F:proton-transporting ATP synthase activity, rotational mechanism"/>
    <property type="evidence" value="ECO:0007669"/>
    <property type="project" value="UniProtKB-UniRule"/>
</dbReference>
<dbReference type="KEGG" id="saf:SULAZ_0540"/>
<evidence type="ECO:0000313" key="15">
    <source>
        <dbReference type="EMBL" id="ACN98180.1"/>
    </source>
</evidence>
<feature type="transmembrane region" description="Helical" evidence="13">
    <location>
        <begin position="61"/>
        <end position="81"/>
    </location>
</feature>
<organism evidence="15 16">
    <name type="scientific">Sulfurihydrogenibium azorense (strain DSM 15241 / OCM 825 / Az-Fu1)</name>
    <dbReference type="NCBI Taxonomy" id="204536"/>
    <lineage>
        <taxon>Bacteria</taxon>
        <taxon>Pseudomonadati</taxon>
        <taxon>Aquificota</taxon>
        <taxon>Aquificia</taxon>
        <taxon>Aquificales</taxon>
        <taxon>Hydrogenothermaceae</taxon>
        <taxon>Sulfurihydrogenibium</taxon>
    </lineage>
</organism>
<keyword evidence="12 13" id="KW-0066">ATP synthesis</keyword>
<evidence type="ECO:0000256" key="3">
    <source>
        <dbReference type="ARBA" id="ARBA00022448"/>
    </source>
</evidence>
<name>C1DTU3_SULAA</name>
<dbReference type="PROSITE" id="PS00449">
    <property type="entry name" value="ATPASE_A"/>
    <property type="match status" value="1"/>
</dbReference>
<evidence type="ECO:0000256" key="11">
    <source>
        <dbReference type="ARBA" id="ARBA00023136"/>
    </source>
</evidence>
<dbReference type="SUPFAM" id="SSF81336">
    <property type="entry name" value="F1F0 ATP synthase subunit A"/>
    <property type="match status" value="1"/>
</dbReference>
<feature type="transmembrane region" description="Helical" evidence="13">
    <location>
        <begin position="88"/>
        <end position="105"/>
    </location>
</feature>
<dbReference type="InterPro" id="IPR023011">
    <property type="entry name" value="ATP_synth_F0_asu_AS"/>
</dbReference>
<evidence type="ECO:0000256" key="10">
    <source>
        <dbReference type="ARBA" id="ARBA00023065"/>
    </source>
</evidence>
<dbReference type="Gene3D" id="1.20.120.220">
    <property type="entry name" value="ATP synthase, F0 complex, subunit A"/>
    <property type="match status" value="1"/>
</dbReference>
<comment type="subcellular location">
    <subcellularLocation>
        <location evidence="13">Cell inner membrane</location>
        <topology evidence="13">Multi-pass membrane protein</topology>
    </subcellularLocation>
    <subcellularLocation>
        <location evidence="14">Cell membrane</location>
        <topology evidence="14">Multi-pass membrane protein</topology>
    </subcellularLocation>
    <subcellularLocation>
        <location evidence="1">Membrane</location>
        <topology evidence="1">Multi-pass membrane protein</topology>
    </subcellularLocation>
</comment>
<dbReference type="InterPro" id="IPR000568">
    <property type="entry name" value="ATP_synth_F0_asu"/>
</dbReference>
<feature type="transmembrane region" description="Helical" evidence="13">
    <location>
        <begin position="7"/>
        <end position="25"/>
    </location>
</feature>
<keyword evidence="16" id="KW-1185">Reference proteome</keyword>
<comment type="similarity">
    <text evidence="2 13 14">Belongs to the ATPase A chain family.</text>
</comment>
<evidence type="ECO:0000256" key="8">
    <source>
        <dbReference type="ARBA" id="ARBA00022781"/>
    </source>
</evidence>
<keyword evidence="4 13" id="KW-1003">Cell membrane</keyword>
<evidence type="ECO:0000256" key="9">
    <source>
        <dbReference type="ARBA" id="ARBA00022989"/>
    </source>
</evidence>
<dbReference type="GO" id="GO:0005886">
    <property type="term" value="C:plasma membrane"/>
    <property type="evidence" value="ECO:0007669"/>
    <property type="project" value="UniProtKB-SubCell"/>
</dbReference>
<dbReference type="Proteomes" id="UP000001369">
    <property type="component" value="Chromosome"/>
</dbReference>
<keyword evidence="7 13" id="KW-0812">Transmembrane</keyword>
<evidence type="ECO:0000256" key="4">
    <source>
        <dbReference type="ARBA" id="ARBA00022475"/>
    </source>
</evidence>
<dbReference type="EMBL" id="CP001229">
    <property type="protein sequence ID" value="ACN98180.1"/>
    <property type="molecule type" value="Genomic_DNA"/>
</dbReference>
<evidence type="ECO:0000256" key="12">
    <source>
        <dbReference type="ARBA" id="ARBA00023310"/>
    </source>
</evidence>
<dbReference type="HOGENOM" id="CLU_041018_2_2_0"/>
<dbReference type="NCBIfam" id="TIGR01131">
    <property type="entry name" value="ATP_synt_6_or_A"/>
    <property type="match status" value="1"/>
</dbReference>
<keyword evidence="6 13" id="KW-0138">CF(0)</keyword>
<reference evidence="15 16" key="1">
    <citation type="journal article" date="2009" name="J. Bacteriol.">
        <title>Complete and draft genome sequences of six members of the Aquificales.</title>
        <authorList>
            <person name="Reysenbach A.L."/>
            <person name="Hamamura N."/>
            <person name="Podar M."/>
            <person name="Griffiths E."/>
            <person name="Ferreira S."/>
            <person name="Hochstein R."/>
            <person name="Heidelberg J."/>
            <person name="Johnson J."/>
            <person name="Mead D."/>
            <person name="Pohorille A."/>
            <person name="Sarmiento M."/>
            <person name="Schweighofer K."/>
            <person name="Seshadri R."/>
            <person name="Voytek M.A."/>
        </authorList>
    </citation>
    <scope>NUCLEOTIDE SEQUENCE [LARGE SCALE GENOMIC DNA]</scope>
    <source>
        <strain evidence="16">Az-Fu1 / DSM 15241 / OCM 825</strain>
    </source>
</reference>
<dbReference type="Pfam" id="PF00119">
    <property type="entry name" value="ATP-synt_A"/>
    <property type="match status" value="1"/>
</dbReference>
<dbReference type="HAMAP" id="MF_01393">
    <property type="entry name" value="ATP_synth_a_bact"/>
    <property type="match status" value="1"/>
</dbReference>
<keyword evidence="8 13" id="KW-0375">Hydrogen ion transport</keyword>
<feature type="transmembrane region" description="Helical" evidence="13">
    <location>
        <begin position="178"/>
        <end position="201"/>
    </location>
</feature>
<keyword evidence="11 13" id="KW-0472">Membrane</keyword>
<feature type="transmembrane region" description="Helical" evidence="13">
    <location>
        <begin position="151"/>
        <end position="172"/>
    </location>
</feature>
<evidence type="ECO:0000256" key="13">
    <source>
        <dbReference type="HAMAP-Rule" id="MF_01393"/>
    </source>
</evidence>
<evidence type="ECO:0000313" key="16">
    <source>
        <dbReference type="Proteomes" id="UP000001369"/>
    </source>
</evidence>
<comment type="subunit">
    <text evidence="13">F-type ATPases have 2 components, CF(1) - the catalytic core - and CF(0) - the membrane proton channel. CF(1) has five subunits: alpha(3), beta(3), gamma(1), delta(1), epsilon(1). CF(0) has three main subunits: a(1), b(2) and c(9-12). The alpha and beta chains form an alternating ring which encloses part of the gamma chain. CF(1) is attached to CF(0) by a central stalk formed by the gamma and epsilon chains, while a peripheral stalk is formed by the delta and b chains.</text>
</comment>
<dbReference type="GO" id="GO:0045259">
    <property type="term" value="C:proton-transporting ATP synthase complex"/>
    <property type="evidence" value="ECO:0007669"/>
    <property type="project" value="UniProtKB-KW"/>
</dbReference>
<dbReference type="GO" id="GO:0042777">
    <property type="term" value="P:proton motive force-driven plasma membrane ATP synthesis"/>
    <property type="evidence" value="ECO:0007669"/>
    <property type="project" value="TreeGrafter"/>
</dbReference>
<dbReference type="eggNOG" id="COG0356">
    <property type="taxonomic scope" value="Bacteria"/>
</dbReference>
<dbReference type="PANTHER" id="PTHR42823">
    <property type="entry name" value="ATP SYNTHASE SUBUNIT A, CHLOROPLASTIC"/>
    <property type="match status" value="1"/>
</dbReference>
<dbReference type="FunFam" id="1.20.120.220:FF:000006">
    <property type="entry name" value="ATP synthase subunit a"/>
    <property type="match status" value="1"/>
</dbReference>
<gene>
    <name evidence="13 15" type="primary">atpB</name>
    <name evidence="15" type="ordered locus">SULAZ_0540</name>
</gene>
<evidence type="ECO:0000256" key="6">
    <source>
        <dbReference type="ARBA" id="ARBA00022547"/>
    </source>
</evidence>
<keyword evidence="15" id="KW-0378">Hydrolase</keyword>
<dbReference type="GO" id="GO:0016787">
    <property type="term" value="F:hydrolase activity"/>
    <property type="evidence" value="ECO:0007669"/>
    <property type="project" value="UniProtKB-KW"/>
</dbReference>
<dbReference type="InterPro" id="IPR045082">
    <property type="entry name" value="ATP_syn_F0_a_bact/chloroplast"/>
</dbReference>
<protein>
    <recommendedName>
        <fullName evidence="13 14">ATP synthase subunit a</fullName>
    </recommendedName>
    <alternativeName>
        <fullName evidence="13">ATP synthase F0 sector subunit a</fullName>
    </alternativeName>
    <alternativeName>
        <fullName evidence="13">F-ATPase subunit 6</fullName>
    </alternativeName>
</protein>
<keyword evidence="3 13" id="KW-0813">Transport</keyword>
<feature type="transmembrane region" description="Helical" evidence="13">
    <location>
        <begin position="117"/>
        <end position="139"/>
    </location>
</feature>
<dbReference type="CDD" id="cd00310">
    <property type="entry name" value="ATP-synt_Fo_a_6"/>
    <property type="match status" value="1"/>
</dbReference>
<dbReference type="PRINTS" id="PR00123">
    <property type="entry name" value="ATPASEA"/>
</dbReference>
<dbReference type="PANTHER" id="PTHR42823:SF3">
    <property type="entry name" value="ATP SYNTHASE SUBUNIT A, CHLOROPLASTIC"/>
    <property type="match status" value="1"/>
</dbReference>
<accession>C1DTU3</accession>
<evidence type="ECO:0000256" key="2">
    <source>
        <dbReference type="ARBA" id="ARBA00006810"/>
    </source>
</evidence>
<keyword evidence="5 13" id="KW-0997">Cell inner membrane</keyword>
<dbReference type="InterPro" id="IPR035908">
    <property type="entry name" value="F0_ATP_A_sf"/>
</dbReference>
<sequence length="209" mass="23137">MELQTHVVMAVIVVIAVPILFSILAKKPSLIPTPVQNIFEIYIQFIDNLIKENMGEKGTKYFTLIAAIGLFVFFGNLLGMIPGFESPTANLNTTMALALMVFFIYNFEGIREQGLSYFKHFLGPVPAMAPVFVIIELLSHLSRPVTLALRLFANMTGGELVSVVLIMLVPFLVPMPVILIHLIAVFLQTYVFVVLTTVYIAGAITHAEH</sequence>
<comment type="function">
    <text evidence="13 14">Key component of the proton channel; it plays a direct role in the translocation of protons across the membrane.</text>
</comment>
<evidence type="ECO:0000256" key="5">
    <source>
        <dbReference type="ARBA" id="ARBA00022519"/>
    </source>
</evidence>
<evidence type="ECO:0000256" key="7">
    <source>
        <dbReference type="ARBA" id="ARBA00022692"/>
    </source>
</evidence>
<keyword evidence="10 13" id="KW-0406">Ion transport</keyword>